<dbReference type="GO" id="GO:0003677">
    <property type="term" value="F:DNA binding"/>
    <property type="evidence" value="ECO:0007669"/>
    <property type="project" value="UniProtKB-KW"/>
</dbReference>
<evidence type="ECO:0000259" key="4">
    <source>
        <dbReference type="PROSITE" id="PS50937"/>
    </source>
</evidence>
<dbReference type="RefSeq" id="WP_175104306.1">
    <property type="nucleotide sequence ID" value="NZ_CADIKM010000005.1"/>
</dbReference>
<dbReference type="PROSITE" id="PS50937">
    <property type="entry name" value="HTH_MERR_2"/>
    <property type="match status" value="1"/>
</dbReference>
<dbReference type="EMBL" id="CADIKM010000005">
    <property type="protein sequence ID" value="CAB3783811.1"/>
    <property type="molecule type" value="Genomic_DNA"/>
</dbReference>
<dbReference type="PANTHER" id="PTHR30204:SF94">
    <property type="entry name" value="HEAVY METAL-DEPENDENT TRANSCRIPTIONAL REGULATOR HI_0293-RELATED"/>
    <property type="match status" value="1"/>
</dbReference>
<dbReference type="SMART" id="SM00422">
    <property type="entry name" value="HTH_MERR"/>
    <property type="match status" value="1"/>
</dbReference>
<feature type="domain" description="HTH merR-type" evidence="4">
    <location>
        <begin position="4"/>
        <end position="73"/>
    </location>
</feature>
<sequence length="131" mass="14814">MSKTYSIGALSSLSGVNIETIRYYERVKLLAAPARSSNGYRCYDHSAAERLTFVRRGRELGFTVDEIRRLLELADNPDRPCADADQMVLAHLENIEGRIRDLQRMRKALREISRCAGTTAADCRLVRTLVP</sequence>
<dbReference type="InterPro" id="IPR015358">
    <property type="entry name" value="Tscrpt_reg_MerR_DNA-bd"/>
</dbReference>
<name>A0A6S7B168_9BURK</name>
<keyword evidence="2" id="KW-0238">DNA-binding</keyword>
<evidence type="ECO:0000313" key="6">
    <source>
        <dbReference type="Proteomes" id="UP000494115"/>
    </source>
</evidence>
<dbReference type="AlphaFoldDB" id="A0A6S7B168"/>
<organism evidence="5 6">
    <name type="scientific">Pararobbsia alpina</name>
    <dbReference type="NCBI Taxonomy" id="621374"/>
    <lineage>
        <taxon>Bacteria</taxon>
        <taxon>Pseudomonadati</taxon>
        <taxon>Pseudomonadota</taxon>
        <taxon>Betaproteobacteria</taxon>
        <taxon>Burkholderiales</taxon>
        <taxon>Burkholderiaceae</taxon>
        <taxon>Pararobbsia</taxon>
    </lineage>
</organism>
<dbReference type="CDD" id="cd04785">
    <property type="entry name" value="HTH_CadR-PbrR-like"/>
    <property type="match status" value="1"/>
</dbReference>
<evidence type="ECO:0000256" key="1">
    <source>
        <dbReference type="ARBA" id="ARBA00023015"/>
    </source>
</evidence>
<reference evidence="5 6" key="1">
    <citation type="submission" date="2020-04" db="EMBL/GenBank/DDBJ databases">
        <authorList>
            <person name="De Canck E."/>
        </authorList>
    </citation>
    <scope>NUCLEOTIDE SEQUENCE [LARGE SCALE GENOMIC DNA]</scope>
    <source>
        <strain evidence="5 6">LMG 28138</strain>
    </source>
</reference>
<accession>A0A6S7B168</accession>
<gene>
    <name evidence="5" type="primary">merR1</name>
    <name evidence="5" type="ORF">LMG28138_01714</name>
</gene>
<dbReference type="Pfam" id="PF09278">
    <property type="entry name" value="MerR-DNA-bind"/>
    <property type="match status" value="1"/>
</dbReference>
<keyword evidence="6" id="KW-1185">Reference proteome</keyword>
<dbReference type="InterPro" id="IPR009061">
    <property type="entry name" value="DNA-bd_dom_put_sf"/>
</dbReference>
<keyword evidence="3" id="KW-0804">Transcription</keyword>
<dbReference type="Pfam" id="PF00376">
    <property type="entry name" value="MerR"/>
    <property type="match status" value="1"/>
</dbReference>
<proteinExistence type="predicted"/>
<dbReference type="InterPro" id="IPR047057">
    <property type="entry name" value="MerR_fam"/>
</dbReference>
<protein>
    <submittedName>
        <fullName evidence="5">Mercuric resistance operon regulatory protein</fullName>
    </submittedName>
</protein>
<dbReference type="PRINTS" id="PR00040">
    <property type="entry name" value="HTHMERR"/>
</dbReference>
<evidence type="ECO:0000256" key="2">
    <source>
        <dbReference type="ARBA" id="ARBA00023125"/>
    </source>
</evidence>
<evidence type="ECO:0000256" key="3">
    <source>
        <dbReference type="ARBA" id="ARBA00023163"/>
    </source>
</evidence>
<dbReference type="Proteomes" id="UP000494115">
    <property type="component" value="Unassembled WGS sequence"/>
</dbReference>
<dbReference type="Gene3D" id="1.10.1660.10">
    <property type="match status" value="1"/>
</dbReference>
<keyword evidence="1" id="KW-0805">Transcription regulation</keyword>
<dbReference type="SUPFAM" id="SSF46955">
    <property type="entry name" value="Putative DNA-binding domain"/>
    <property type="match status" value="1"/>
</dbReference>
<evidence type="ECO:0000313" key="5">
    <source>
        <dbReference type="EMBL" id="CAB3783811.1"/>
    </source>
</evidence>
<dbReference type="GO" id="GO:0003700">
    <property type="term" value="F:DNA-binding transcription factor activity"/>
    <property type="evidence" value="ECO:0007669"/>
    <property type="project" value="InterPro"/>
</dbReference>
<dbReference type="InterPro" id="IPR000551">
    <property type="entry name" value="MerR-type_HTH_dom"/>
</dbReference>
<dbReference type="PANTHER" id="PTHR30204">
    <property type="entry name" value="REDOX-CYCLING DRUG-SENSING TRANSCRIPTIONAL ACTIVATOR SOXR"/>
    <property type="match status" value="1"/>
</dbReference>